<gene>
    <name evidence="1" type="ORF">RHMOL_Rhmol01G0258800</name>
</gene>
<protein>
    <submittedName>
        <fullName evidence="1">Uncharacterized protein</fullName>
    </submittedName>
</protein>
<accession>A0ACC0Q6X6</accession>
<comment type="caution">
    <text evidence="1">The sequence shown here is derived from an EMBL/GenBank/DDBJ whole genome shotgun (WGS) entry which is preliminary data.</text>
</comment>
<dbReference type="Proteomes" id="UP001062846">
    <property type="component" value="Chromosome 1"/>
</dbReference>
<keyword evidence="2" id="KW-1185">Reference proteome</keyword>
<name>A0ACC0Q6X6_RHOML</name>
<evidence type="ECO:0000313" key="1">
    <source>
        <dbReference type="EMBL" id="KAI8573181.1"/>
    </source>
</evidence>
<reference evidence="1" key="1">
    <citation type="submission" date="2022-02" db="EMBL/GenBank/DDBJ databases">
        <title>Plant Genome Project.</title>
        <authorList>
            <person name="Zhang R.-G."/>
        </authorList>
    </citation>
    <scope>NUCLEOTIDE SEQUENCE</scope>
    <source>
        <strain evidence="1">AT1</strain>
    </source>
</reference>
<sequence>MGFMQKYILWKVQVGGSSMYKIERKLGKCGFGSLWVTVFQVEMTALLVLGLQSTLGGSHGVPRVHYKGKQGDYYVMVMDMLGPRLWDVWNTSGQSMSSEIVACIAVKSLSILEKIHSRGYVHGDVKPGNFLLGQPSTAQEKKLFLMDLGLATKWRESSNGQHVEYDQPPNMFRGIVRYASVHAHLGRTASRRDDLESLAYTLIFLHHGRLLWQGYQGDNKSFLVCKKKMSTSPEMLCCLCPALLKQIFKIVVNMKFDEEPNHSKLISLFEGLIGANPAGRPINTDGAQKIIYQVGQKQSRLNVEDDDDGLPKKNVRLGVPATQWVSILLNNKNGIGGCHFCWAVWRDLGALRDACSILAVDSPVFPASLRHFFPFQFSVLLLHQAPLISGLLRCVSGAFCYVIPGQRVIAAFAVHGADNRMVYQPFHEFVEDYQGVFNLGHVTQWNYGFQLNALLDDLVYHSFVRYSEEAVDQCWYLKKLSVPGTTERLPRALQQYFPADGSSTGVLLLHGKKAWSVEIVNHEFNRNWNEFLSGTSVGGNLRTACLPSVLVDSHAVLKFIYFNVYGPDLRSVCSASLLAMFTTFHCVLHLESYSTVLTSVCSFSPHQEFNFRLRHVFEMLELEQMEIKMGSRTWIIPVQNLQVNVEAFNQFAAALFVQFLNHVMVVMLPTVEFHVIVFDGRYDSERVYGWF</sequence>
<evidence type="ECO:0000313" key="2">
    <source>
        <dbReference type="Proteomes" id="UP001062846"/>
    </source>
</evidence>
<organism evidence="1 2">
    <name type="scientific">Rhododendron molle</name>
    <name type="common">Chinese azalea</name>
    <name type="synonym">Azalea mollis</name>
    <dbReference type="NCBI Taxonomy" id="49168"/>
    <lineage>
        <taxon>Eukaryota</taxon>
        <taxon>Viridiplantae</taxon>
        <taxon>Streptophyta</taxon>
        <taxon>Embryophyta</taxon>
        <taxon>Tracheophyta</taxon>
        <taxon>Spermatophyta</taxon>
        <taxon>Magnoliopsida</taxon>
        <taxon>eudicotyledons</taxon>
        <taxon>Gunneridae</taxon>
        <taxon>Pentapetalae</taxon>
        <taxon>asterids</taxon>
        <taxon>Ericales</taxon>
        <taxon>Ericaceae</taxon>
        <taxon>Ericoideae</taxon>
        <taxon>Rhodoreae</taxon>
        <taxon>Rhododendron</taxon>
    </lineage>
</organism>
<proteinExistence type="predicted"/>
<dbReference type="EMBL" id="CM046388">
    <property type="protein sequence ID" value="KAI8573181.1"/>
    <property type="molecule type" value="Genomic_DNA"/>
</dbReference>